<dbReference type="SMART" id="SM00862">
    <property type="entry name" value="Trans_reg_C"/>
    <property type="match status" value="1"/>
</dbReference>
<proteinExistence type="predicted"/>
<dbReference type="InterPro" id="IPR036388">
    <property type="entry name" value="WH-like_DNA-bd_sf"/>
</dbReference>
<gene>
    <name evidence="5" type="ORF">C9I89_04705</name>
</gene>
<sequence>MWVFNPNNRMQLSNSLSGASRSIKSTESRILRLLLDNQDKAVRKDVIIAETWSDRVVSDSSLTQAIAQLRLALGDNGKEQKIIKTLPKEGYQLISGSVCFETSYLEKSKEAICDNAAESDANTAKCSVVRHSQKTALTGSKSQRSLIRVKKVAVKASALTVFIVSTLIFIWASSIYMQTQALAKRPWSVEISDGISFYIEDSRASEMLYKELAGKIRENISRVFISKNHEQFYVACVYDSDQYQDRQILNLTFTINYTADKIRKHINESCR</sequence>
<dbReference type="InterPro" id="IPR016032">
    <property type="entry name" value="Sig_transdc_resp-reg_C-effctor"/>
</dbReference>
<dbReference type="InterPro" id="IPR001867">
    <property type="entry name" value="OmpR/PhoB-type_DNA-bd"/>
</dbReference>
<dbReference type="AlphaFoldDB" id="A0A2T3N373"/>
<evidence type="ECO:0000256" key="3">
    <source>
        <dbReference type="SAM" id="Phobius"/>
    </source>
</evidence>
<dbReference type="Gene3D" id="1.10.10.10">
    <property type="entry name" value="Winged helix-like DNA-binding domain superfamily/Winged helix DNA-binding domain"/>
    <property type="match status" value="1"/>
</dbReference>
<keyword evidence="3" id="KW-0812">Transmembrane</keyword>
<dbReference type="GO" id="GO:0006355">
    <property type="term" value="P:regulation of DNA-templated transcription"/>
    <property type="evidence" value="ECO:0007669"/>
    <property type="project" value="InterPro"/>
</dbReference>
<dbReference type="EMBL" id="PYMC01000002">
    <property type="protein sequence ID" value="PSW06823.1"/>
    <property type="molecule type" value="Genomic_DNA"/>
</dbReference>
<feature type="transmembrane region" description="Helical" evidence="3">
    <location>
        <begin position="152"/>
        <end position="172"/>
    </location>
</feature>
<protein>
    <recommendedName>
        <fullName evidence="4">OmpR/PhoB-type domain-containing protein</fullName>
    </recommendedName>
</protein>
<reference evidence="5 6" key="1">
    <citation type="submission" date="2018-03" db="EMBL/GenBank/DDBJ databases">
        <title>Whole genome sequencing of Histamine producing bacteria.</title>
        <authorList>
            <person name="Butler K."/>
        </authorList>
    </citation>
    <scope>NUCLEOTIDE SEQUENCE [LARGE SCALE GENOMIC DNA]</scope>
    <source>
        <strain evidence="5 6">DSM 16190</strain>
    </source>
</reference>
<evidence type="ECO:0000259" key="4">
    <source>
        <dbReference type="PROSITE" id="PS51755"/>
    </source>
</evidence>
<keyword evidence="1 2" id="KW-0238">DNA-binding</keyword>
<dbReference type="GO" id="GO:0003677">
    <property type="term" value="F:DNA binding"/>
    <property type="evidence" value="ECO:0007669"/>
    <property type="project" value="UniProtKB-UniRule"/>
</dbReference>
<evidence type="ECO:0000256" key="1">
    <source>
        <dbReference type="ARBA" id="ARBA00023125"/>
    </source>
</evidence>
<evidence type="ECO:0000313" key="5">
    <source>
        <dbReference type="EMBL" id="PSW06823.1"/>
    </source>
</evidence>
<accession>A0A2T3N373</accession>
<evidence type="ECO:0000313" key="6">
    <source>
        <dbReference type="Proteomes" id="UP000240904"/>
    </source>
</evidence>
<keyword evidence="6" id="KW-1185">Reference proteome</keyword>
<dbReference type="SUPFAM" id="SSF46894">
    <property type="entry name" value="C-terminal effector domain of the bipartite response regulators"/>
    <property type="match status" value="1"/>
</dbReference>
<comment type="caution">
    <text evidence="5">The sequence shown here is derived from an EMBL/GenBank/DDBJ whole genome shotgun (WGS) entry which is preliminary data.</text>
</comment>
<dbReference type="OrthoDB" id="5594115at2"/>
<dbReference type="GO" id="GO:0000160">
    <property type="term" value="P:phosphorelay signal transduction system"/>
    <property type="evidence" value="ECO:0007669"/>
    <property type="project" value="InterPro"/>
</dbReference>
<keyword evidence="3" id="KW-0472">Membrane</keyword>
<dbReference type="Proteomes" id="UP000240904">
    <property type="component" value="Unassembled WGS sequence"/>
</dbReference>
<organism evidence="5 6">
    <name type="scientific">Photobacterium lipolyticum</name>
    <dbReference type="NCBI Taxonomy" id="266810"/>
    <lineage>
        <taxon>Bacteria</taxon>
        <taxon>Pseudomonadati</taxon>
        <taxon>Pseudomonadota</taxon>
        <taxon>Gammaproteobacteria</taxon>
        <taxon>Vibrionales</taxon>
        <taxon>Vibrionaceae</taxon>
        <taxon>Photobacterium</taxon>
    </lineage>
</organism>
<name>A0A2T3N373_9GAMM</name>
<dbReference type="RefSeq" id="WP_107282186.1">
    <property type="nucleotide sequence ID" value="NZ_PYMC01000002.1"/>
</dbReference>
<evidence type="ECO:0000256" key="2">
    <source>
        <dbReference type="PROSITE-ProRule" id="PRU01091"/>
    </source>
</evidence>
<feature type="domain" description="OmpR/PhoB-type" evidence="4">
    <location>
        <begin position="1"/>
        <end position="95"/>
    </location>
</feature>
<feature type="DNA-binding region" description="OmpR/PhoB-type" evidence="2">
    <location>
        <begin position="1"/>
        <end position="95"/>
    </location>
</feature>
<dbReference type="PROSITE" id="PS51755">
    <property type="entry name" value="OMPR_PHOB"/>
    <property type="match status" value="1"/>
</dbReference>
<dbReference type="Pfam" id="PF00486">
    <property type="entry name" value="Trans_reg_C"/>
    <property type="match status" value="1"/>
</dbReference>
<keyword evidence="3" id="KW-1133">Transmembrane helix</keyword>
<dbReference type="CDD" id="cd00383">
    <property type="entry name" value="trans_reg_C"/>
    <property type="match status" value="1"/>
</dbReference>